<name>A0A494USV3_9ACTN</name>
<evidence type="ECO:0000313" key="2">
    <source>
        <dbReference type="EMBL" id="AYL36625.1"/>
    </source>
</evidence>
<proteinExistence type="predicted"/>
<protein>
    <recommendedName>
        <fullName evidence="4">Sigma-like protein</fullName>
    </recommendedName>
</protein>
<gene>
    <name evidence="2" type="ORF">CNQ36_15045</name>
</gene>
<feature type="region of interest" description="Disordered" evidence="1">
    <location>
        <begin position="1"/>
        <end position="63"/>
    </location>
</feature>
<dbReference type="AlphaFoldDB" id="A0A494USV3"/>
<accession>A0A494USV3</accession>
<dbReference type="KEGG" id="sfug:CNQ36_15045"/>
<keyword evidence="3" id="KW-1185">Reference proteome</keyword>
<evidence type="ECO:0008006" key="4">
    <source>
        <dbReference type="Google" id="ProtNLM"/>
    </source>
</evidence>
<organism evidence="2 3">
    <name type="scientific">Streptomyces fungicidicus</name>
    <dbReference type="NCBI Taxonomy" id="68203"/>
    <lineage>
        <taxon>Bacteria</taxon>
        <taxon>Bacillati</taxon>
        <taxon>Actinomycetota</taxon>
        <taxon>Actinomycetes</taxon>
        <taxon>Kitasatosporales</taxon>
        <taxon>Streptomycetaceae</taxon>
        <taxon>Streptomyces</taxon>
    </lineage>
</organism>
<reference evidence="2 3" key="1">
    <citation type="submission" date="2017-09" db="EMBL/GenBank/DDBJ databases">
        <authorList>
            <person name="Zhang H."/>
            <person name="Hu S."/>
            <person name="Xu J."/>
            <person name="He Z."/>
        </authorList>
    </citation>
    <scope>NUCLEOTIDE SEQUENCE [LARGE SCALE GENOMIC DNA]</scope>
    <source>
        <strain evidence="2 3">TXX3120</strain>
    </source>
</reference>
<dbReference type="GeneID" id="93884141"/>
<dbReference type="RefSeq" id="WP_121546397.1">
    <property type="nucleotide sequence ID" value="NZ_CBDRCB010000005.1"/>
</dbReference>
<dbReference type="EMBL" id="CP023407">
    <property type="protein sequence ID" value="AYL36625.1"/>
    <property type="molecule type" value="Genomic_DNA"/>
</dbReference>
<evidence type="ECO:0000256" key="1">
    <source>
        <dbReference type="SAM" id="MobiDB-lite"/>
    </source>
</evidence>
<sequence length="63" mass="6798">MSEKKATPAQPLDNQMPVPPAKDEAIVTMDNQMPAPPAKTEPITTMDNQMPAPPALDLDRDGK</sequence>
<evidence type="ECO:0000313" key="3">
    <source>
        <dbReference type="Proteomes" id="UP000282170"/>
    </source>
</evidence>
<dbReference type="Proteomes" id="UP000282170">
    <property type="component" value="Chromosome"/>
</dbReference>